<proteinExistence type="predicted"/>
<name>A0ABN2SRL7_9MICO</name>
<feature type="region of interest" description="Disordered" evidence="1">
    <location>
        <begin position="1"/>
        <end position="24"/>
    </location>
</feature>
<protein>
    <recommendedName>
        <fullName evidence="4">DUF4188 domain-containing protein</fullName>
    </recommendedName>
</protein>
<evidence type="ECO:0000313" key="2">
    <source>
        <dbReference type="EMBL" id="GAA1991334.1"/>
    </source>
</evidence>
<evidence type="ECO:0000256" key="1">
    <source>
        <dbReference type="SAM" id="MobiDB-lite"/>
    </source>
</evidence>
<dbReference type="SUPFAM" id="SSF54909">
    <property type="entry name" value="Dimeric alpha+beta barrel"/>
    <property type="match status" value="1"/>
</dbReference>
<gene>
    <name evidence="2" type="ORF">GCM10009817_36810</name>
</gene>
<sequence>MQLPDSTATSTPTTPPSNPTTVAAARTPLPRGLAWSGVARCVVTSAGMLVRRQVRFPRTQVGRRIGFADRTGARVYRDTRVARPAVEPCFLAVTFRLRAVRGRGHAWFRAESWLNTPLFVGFPGFVSKLWLTHDEQGRYRGLYEWDGPDRAETYARSLWHVLALVSEPRSIDYRIVPGVRRGDILADTSVLARWFPDEEGAWWRVVAVT</sequence>
<dbReference type="Proteomes" id="UP001500013">
    <property type="component" value="Unassembled WGS sequence"/>
</dbReference>
<comment type="caution">
    <text evidence="2">The sequence shown here is derived from an EMBL/GenBank/DDBJ whole genome shotgun (WGS) entry which is preliminary data.</text>
</comment>
<reference evidence="2 3" key="1">
    <citation type="journal article" date="2019" name="Int. J. Syst. Evol. Microbiol.">
        <title>The Global Catalogue of Microorganisms (GCM) 10K type strain sequencing project: providing services to taxonomists for standard genome sequencing and annotation.</title>
        <authorList>
            <consortium name="The Broad Institute Genomics Platform"/>
            <consortium name="The Broad Institute Genome Sequencing Center for Infectious Disease"/>
            <person name="Wu L."/>
            <person name="Ma J."/>
        </authorList>
    </citation>
    <scope>NUCLEOTIDE SEQUENCE [LARGE SCALE GENOMIC DNA]</scope>
    <source>
        <strain evidence="2 3">JCM 15628</strain>
    </source>
</reference>
<keyword evidence="3" id="KW-1185">Reference proteome</keyword>
<evidence type="ECO:0008006" key="4">
    <source>
        <dbReference type="Google" id="ProtNLM"/>
    </source>
</evidence>
<dbReference type="EMBL" id="BAAAPU010000011">
    <property type="protein sequence ID" value="GAA1991334.1"/>
    <property type="molecule type" value="Genomic_DNA"/>
</dbReference>
<dbReference type="Gene3D" id="3.30.70.100">
    <property type="match status" value="1"/>
</dbReference>
<accession>A0ABN2SRL7</accession>
<dbReference type="InterPro" id="IPR011008">
    <property type="entry name" value="Dimeric_a/b-barrel"/>
</dbReference>
<dbReference type="RefSeq" id="WP_344066137.1">
    <property type="nucleotide sequence ID" value="NZ_BAAAPU010000011.1"/>
</dbReference>
<feature type="compositionally biased region" description="Low complexity" evidence="1">
    <location>
        <begin position="1"/>
        <end position="12"/>
    </location>
</feature>
<organism evidence="2 3">
    <name type="scientific">Terrabacter lapilli</name>
    <dbReference type="NCBI Taxonomy" id="436231"/>
    <lineage>
        <taxon>Bacteria</taxon>
        <taxon>Bacillati</taxon>
        <taxon>Actinomycetota</taxon>
        <taxon>Actinomycetes</taxon>
        <taxon>Micrococcales</taxon>
        <taxon>Intrasporangiaceae</taxon>
        <taxon>Terrabacter</taxon>
    </lineage>
</organism>
<evidence type="ECO:0000313" key="3">
    <source>
        <dbReference type="Proteomes" id="UP001500013"/>
    </source>
</evidence>